<dbReference type="Proteomes" id="UP000774699">
    <property type="component" value="Unassembled WGS sequence"/>
</dbReference>
<dbReference type="Pfam" id="PF00482">
    <property type="entry name" value="T2SSF"/>
    <property type="match status" value="1"/>
</dbReference>
<feature type="transmembrane region" description="Helical" evidence="7">
    <location>
        <begin position="139"/>
        <end position="165"/>
    </location>
</feature>
<evidence type="ECO:0000256" key="1">
    <source>
        <dbReference type="ARBA" id="ARBA00004651"/>
    </source>
</evidence>
<feature type="region of interest" description="Disordered" evidence="6">
    <location>
        <begin position="1"/>
        <end position="33"/>
    </location>
</feature>
<dbReference type="Gene3D" id="1.20.81.30">
    <property type="entry name" value="Type II secretion system (T2SS), domain F"/>
    <property type="match status" value="1"/>
</dbReference>
<sequence length="398" mass="44388">MPGEDFTGIRSRIEEKKKKFSSNTEENSPVDFSDREIDSIVDRMKSKYRSEGLEFNEVEGKLGELKGIISGSAQQGVQVQGVEALRDGRSPYARVLGHLYFALHGLFERIGAFIESLPQTKTLNYFLYSANMPYSPKQWIAMVSVVSILVLIAAFSLGEFFFLFLRYIAQQRQLELSPLVVALSYIIPIFGAFFLMLLSILVGFLIPQTNAQKRGDECSTELPFALRHMATELRAGIGLYKTLQTIAKADYGVLSQEFARTIGEIEEGTDTRDALRHFAARTQSKPLSNALRHIMRALRTGGNLSEIMGTIASDVSFDLRMRVRDYSEKLNFFGVIFIFAGIVMPVFVGVMAAIVNGGLPLGITIPLSPPIVLIFFFLIMPSLLGGLAYYLYISQPRV</sequence>
<organism evidence="9 10">
    <name type="scientific">Candidatus Iainarchaeum sp</name>
    <dbReference type="NCBI Taxonomy" id="3101447"/>
    <lineage>
        <taxon>Archaea</taxon>
        <taxon>Candidatus Iainarchaeota</taxon>
        <taxon>Candidatus Iainarchaeia</taxon>
        <taxon>Candidatus Iainarchaeales</taxon>
        <taxon>Candidatus Iainarchaeaceae</taxon>
        <taxon>Candidatus Iainarchaeum</taxon>
    </lineage>
</organism>
<evidence type="ECO:0000256" key="5">
    <source>
        <dbReference type="ARBA" id="ARBA00023136"/>
    </source>
</evidence>
<dbReference type="InterPro" id="IPR042094">
    <property type="entry name" value="T2SS_GspF_sf"/>
</dbReference>
<evidence type="ECO:0000256" key="7">
    <source>
        <dbReference type="SAM" id="Phobius"/>
    </source>
</evidence>
<reference evidence="9" key="1">
    <citation type="submission" date="2019-03" db="EMBL/GenBank/DDBJ databases">
        <title>Lake Tanganyika Metagenome-Assembled Genomes (MAGs).</title>
        <authorList>
            <person name="Tran P."/>
        </authorList>
    </citation>
    <scope>NUCLEOTIDE SEQUENCE</scope>
    <source>
        <strain evidence="9">M_DeepCast_50m_m2_156</strain>
    </source>
</reference>
<evidence type="ECO:0000259" key="8">
    <source>
        <dbReference type="Pfam" id="PF00482"/>
    </source>
</evidence>
<evidence type="ECO:0000313" key="10">
    <source>
        <dbReference type="Proteomes" id="UP000774699"/>
    </source>
</evidence>
<feature type="transmembrane region" description="Helical" evidence="7">
    <location>
        <begin position="185"/>
        <end position="206"/>
    </location>
</feature>
<keyword evidence="3 7" id="KW-0812">Transmembrane</keyword>
<evidence type="ECO:0000256" key="3">
    <source>
        <dbReference type="ARBA" id="ARBA00022692"/>
    </source>
</evidence>
<comment type="caution">
    <text evidence="9">The sequence shown here is derived from an EMBL/GenBank/DDBJ whole genome shotgun (WGS) entry which is preliminary data.</text>
</comment>
<protein>
    <submittedName>
        <fullName evidence="9">Type II secretion system F family protein</fullName>
    </submittedName>
</protein>
<evidence type="ECO:0000256" key="6">
    <source>
        <dbReference type="SAM" id="MobiDB-lite"/>
    </source>
</evidence>
<evidence type="ECO:0000313" key="9">
    <source>
        <dbReference type="EMBL" id="MBM3282037.1"/>
    </source>
</evidence>
<comment type="subcellular location">
    <subcellularLocation>
        <location evidence="1">Cell membrane</location>
        <topology evidence="1">Multi-pass membrane protein</topology>
    </subcellularLocation>
</comment>
<dbReference type="EMBL" id="VGJJ01000007">
    <property type="protein sequence ID" value="MBM3282037.1"/>
    <property type="molecule type" value="Genomic_DNA"/>
</dbReference>
<dbReference type="GO" id="GO:0005886">
    <property type="term" value="C:plasma membrane"/>
    <property type="evidence" value="ECO:0007669"/>
    <property type="project" value="UniProtKB-SubCell"/>
</dbReference>
<dbReference type="AlphaFoldDB" id="A0A8T4C6X4"/>
<evidence type="ECO:0000256" key="2">
    <source>
        <dbReference type="ARBA" id="ARBA00022475"/>
    </source>
</evidence>
<name>A0A8T4C6X4_9ARCH</name>
<dbReference type="PANTHER" id="PTHR35402">
    <property type="entry name" value="INTEGRAL MEMBRANE PROTEIN-RELATED"/>
    <property type="match status" value="1"/>
</dbReference>
<keyword evidence="2" id="KW-1003">Cell membrane</keyword>
<dbReference type="InterPro" id="IPR056569">
    <property type="entry name" value="ArlJ-like"/>
</dbReference>
<gene>
    <name evidence="9" type="ORF">FJY86_01695</name>
</gene>
<keyword evidence="5 7" id="KW-0472">Membrane</keyword>
<accession>A0A8T4C6X4</accession>
<feature type="transmembrane region" description="Helical" evidence="7">
    <location>
        <begin position="330"/>
        <end position="355"/>
    </location>
</feature>
<evidence type="ECO:0000256" key="4">
    <source>
        <dbReference type="ARBA" id="ARBA00022989"/>
    </source>
</evidence>
<feature type="transmembrane region" description="Helical" evidence="7">
    <location>
        <begin position="367"/>
        <end position="392"/>
    </location>
</feature>
<dbReference type="InterPro" id="IPR018076">
    <property type="entry name" value="T2SS_GspF_dom"/>
</dbReference>
<proteinExistence type="predicted"/>
<keyword evidence="4 7" id="KW-1133">Transmembrane helix</keyword>
<feature type="domain" description="Type II secretion system protein GspF" evidence="8">
    <location>
        <begin position="225"/>
        <end position="351"/>
    </location>
</feature>
<dbReference type="PANTHER" id="PTHR35402:SF1">
    <property type="entry name" value="TYPE II SECRETION SYSTEM PROTEIN GSPF DOMAIN-CONTAINING PROTEIN"/>
    <property type="match status" value="1"/>
</dbReference>